<sequence length="323" mass="35625">MSTVPTASTHAAGSAVLKPDATQSSHGDSAQINWDSEIQLVSSLAKLQELERQIHVLRQSVPNGLLEPLVPISSSKATPLKAVAESPLLLRSELDQAARNRLSSLESFQSTWRGPELQPIWAHVEARIKESNGQLLQPTGMWERDYDVLLDELLKAEKAKEDERRREEEDAERAKAQSSEGEWESVVEKFIQRNIPGIRIVKGQQPLSLAVALAKAGMILPIKGVKEAEVPGVSEWQVSAKAPPGRSPTKLETSILDCLNSRPRKWDLAFLLDMISSYADIKSTPCVKCKQLTNNAAQLPTIRRIQSAEPHTITFDALHPDCA</sequence>
<dbReference type="Pfam" id="PF11571">
    <property type="entry name" value="Med27"/>
    <property type="match status" value="1"/>
</dbReference>
<evidence type="ECO:0000256" key="2">
    <source>
        <dbReference type="ARBA" id="ARBA00008048"/>
    </source>
</evidence>
<feature type="compositionally biased region" description="Polar residues" evidence="6">
    <location>
        <begin position="1"/>
        <end position="11"/>
    </location>
</feature>
<comment type="similarity">
    <text evidence="2">Belongs to the Mediator complex subunit 27 family.</text>
</comment>
<dbReference type="OMA" id="KQTPCVK"/>
<evidence type="ECO:0000256" key="3">
    <source>
        <dbReference type="ARBA" id="ARBA00023015"/>
    </source>
</evidence>
<dbReference type="AlphaFoldDB" id="A0A1V6P9G5"/>
<dbReference type="EMBL" id="MDYL01000014">
    <property type="protein sequence ID" value="OQD73644.1"/>
    <property type="molecule type" value="Genomic_DNA"/>
</dbReference>
<gene>
    <name evidence="7" type="ORF">PENDEC_c014G00462</name>
</gene>
<organism evidence="7 8">
    <name type="scientific">Penicillium decumbens</name>
    <dbReference type="NCBI Taxonomy" id="69771"/>
    <lineage>
        <taxon>Eukaryota</taxon>
        <taxon>Fungi</taxon>
        <taxon>Dikarya</taxon>
        <taxon>Ascomycota</taxon>
        <taxon>Pezizomycotina</taxon>
        <taxon>Eurotiomycetes</taxon>
        <taxon>Eurotiomycetidae</taxon>
        <taxon>Eurotiales</taxon>
        <taxon>Aspergillaceae</taxon>
        <taxon>Penicillium</taxon>
    </lineage>
</organism>
<dbReference type="STRING" id="69771.A0A1V6P9G5"/>
<evidence type="ECO:0000313" key="8">
    <source>
        <dbReference type="Proteomes" id="UP000191522"/>
    </source>
</evidence>
<keyword evidence="3" id="KW-0805">Transcription regulation</keyword>
<accession>A0A1V6P9G5</accession>
<dbReference type="GO" id="GO:0016592">
    <property type="term" value="C:mediator complex"/>
    <property type="evidence" value="ECO:0007669"/>
    <property type="project" value="InterPro"/>
</dbReference>
<keyword evidence="4" id="KW-0804">Transcription</keyword>
<name>A0A1V6P9G5_PENDC</name>
<comment type="caution">
    <text evidence="7">The sequence shown here is derived from an EMBL/GenBank/DDBJ whole genome shotgun (WGS) entry which is preliminary data.</text>
</comment>
<dbReference type="InterPro" id="IPR021627">
    <property type="entry name" value="Mediator_Med27"/>
</dbReference>
<evidence type="ECO:0000256" key="4">
    <source>
        <dbReference type="ARBA" id="ARBA00023163"/>
    </source>
</evidence>
<comment type="subcellular location">
    <subcellularLocation>
        <location evidence="1">Nucleus</location>
    </subcellularLocation>
</comment>
<evidence type="ECO:0008006" key="9">
    <source>
        <dbReference type="Google" id="ProtNLM"/>
    </source>
</evidence>
<dbReference type="Proteomes" id="UP000191522">
    <property type="component" value="Unassembled WGS sequence"/>
</dbReference>
<evidence type="ECO:0000256" key="1">
    <source>
        <dbReference type="ARBA" id="ARBA00004123"/>
    </source>
</evidence>
<dbReference type="OrthoDB" id="10254221at2759"/>
<keyword evidence="8" id="KW-1185">Reference proteome</keyword>
<keyword evidence="5" id="KW-0539">Nucleus</keyword>
<feature type="compositionally biased region" description="Basic and acidic residues" evidence="6">
    <location>
        <begin position="159"/>
        <end position="175"/>
    </location>
</feature>
<evidence type="ECO:0000313" key="7">
    <source>
        <dbReference type="EMBL" id="OQD73644.1"/>
    </source>
</evidence>
<evidence type="ECO:0000256" key="5">
    <source>
        <dbReference type="ARBA" id="ARBA00023242"/>
    </source>
</evidence>
<proteinExistence type="inferred from homology"/>
<protein>
    <recommendedName>
        <fullName evidence="9">Mediator complex subunit 27</fullName>
    </recommendedName>
</protein>
<evidence type="ECO:0000256" key="6">
    <source>
        <dbReference type="SAM" id="MobiDB-lite"/>
    </source>
</evidence>
<feature type="region of interest" description="Disordered" evidence="6">
    <location>
        <begin position="1"/>
        <end position="29"/>
    </location>
</feature>
<feature type="region of interest" description="Disordered" evidence="6">
    <location>
        <begin position="159"/>
        <end position="178"/>
    </location>
</feature>
<reference evidence="8" key="1">
    <citation type="journal article" date="2017" name="Nat. Microbiol.">
        <title>Global analysis of biosynthetic gene clusters reveals vast potential of secondary metabolite production in Penicillium species.</title>
        <authorList>
            <person name="Nielsen J.C."/>
            <person name="Grijseels S."/>
            <person name="Prigent S."/>
            <person name="Ji B."/>
            <person name="Dainat J."/>
            <person name="Nielsen K.F."/>
            <person name="Frisvad J.C."/>
            <person name="Workman M."/>
            <person name="Nielsen J."/>
        </authorList>
    </citation>
    <scope>NUCLEOTIDE SEQUENCE [LARGE SCALE GENOMIC DNA]</scope>
    <source>
        <strain evidence="8">IBT 11843</strain>
    </source>
</reference>